<dbReference type="Proteomes" id="UP000015102">
    <property type="component" value="Unassembled WGS sequence"/>
</dbReference>
<reference evidence="3" key="1">
    <citation type="submission" date="2013-02" db="EMBL/GenBank/DDBJ databases">
        <authorList>
            <person name="Hughes D."/>
        </authorList>
    </citation>
    <scope>NUCLEOTIDE SEQUENCE</scope>
    <source>
        <strain>Durham</strain>
        <strain evidence="3">NC isolate 2 -- Noor lab</strain>
    </source>
</reference>
<dbReference type="EnsemblMetazoa" id="MESCA009132-RA">
    <property type="protein sequence ID" value="MESCA009132-PA"/>
    <property type="gene ID" value="MESCA009132"/>
</dbReference>
<sequence>MTNFLVKLSKSVDSLACNAVSRNTTGRSWLLKNTQKGRFQKARKQKDDGQNRQEHEGSESGITGLHDFNVAIVAKTFKGSFRDNVADLSGLGWQDSWRYHLSKKVHIAYDQSVYGTSGDRILESFIVKKWLPGFELLKSKISIKLFVPICGINLVREIQHLLIKMLSQYDKTFIH</sequence>
<feature type="compositionally biased region" description="Basic and acidic residues" evidence="1">
    <location>
        <begin position="45"/>
        <end position="58"/>
    </location>
</feature>
<dbReference type="EMBL" id="CAQQ02050967">
    <property type="status" value="NOT_ANNOTATED_CDS"/>
    <property type="molecule type" value="Genomic_DNA"/>
</dbReference>
<evidence type="ECO:0000313" key="3">
    <source>
        <dbReference type="Proteomes" id="UP000015102"/>
    </source>
</evidence>
<name>T1GZ40_MEGSC</name>
<feature type="region of interest" description="Disordered" evidence="1">
    <location>
        <begin position="36"/>
        <end position="62"/>
    </location>
</feature>
<evidence type="ECO:0000313" key="2">
    <source>
        <dbReference type="EnsemblMetazoa" id="MESCA009132-PA"/>
    </source>
</evidence>
<evidence type="ECO:0000256" key="1">
    <source>
        <dbReference type="SAM" id="MobiDB-lite"/>
    </source>
</evidence>
<dbReference type="EMBL" id="CAQQ02050968">
    <property type="status" value="NOT_ANNOTATED_CDS"/>
    <property type="molecule type" value="Genomic_DNA"/>
</dbReference>
<organism evidence="2 3">
    <name type="scientific">Megaselia scalaris</name>
    <name type="common">Humpbacked fly</name>
    <name type="synonym">Phora scalaris</name>
    <dbReference type="NCBI Taxonomy" id="36166"/>
    <lineage>
        <taxon>Eukaryota</taxon>
        <taxon>Metazoa</taxon>
        <taxon>Ecdysozoa</taxon>
        <taxon>Arthropoda</taxon>
        <taxon>Hexapoda</taxon>
        <taxon>Insecta</taxon>
        <taxon>Pterygota</taxon>
        <taxon>Neoptera</taxon>
        <taxon>Endopterygota</taxon>
        <taxon>Diptera</taxon>
        <taxon>Brachycera</taxon>
        <taxon>Muscomorpha</taxon>
        <taxon>Platypezoidea</taxon>
        <taxon>Phoridae</taxon>
        <taxon>Megaseliini</taxon>
        <taxon>Megaselia</taxon>
    </lineage>
</organism>
<protein>
    <submittedName>
        <fullName evidence="2">Uncharacterized protein</fullName>
    </submittedName>
</protein>
<dbReference type="HOGENOM" id="CLU_1534292_0_0_1"/>
<keyword evidence="3" id="KW-1185">Reference proteome</keyword>
<reference evidence="2" key="2">
    <citation type="submission" date="2015-06" db="UniProtKB">
        <authorList>
            <consortium name="EnsemblMetazoa"/>
        </authorList>
    </citation>
    <scope>IDENTIFICATION</scope>
</reference>
<dbReference type="AlphaFoldDB" id="T1GZ40"/>
<accession>T1GZ40</accession>
<proteinExistence type="predicted"/>